<comment type="caution">
    <text evidence="7">The sequence shown here is derived from an EMBL/GenBank/DDBJ whole genome shotgun (WGS) entry which is preliminary data.</text>
</comment>
<dbReference type="InterPro" id="IPR036322">
    <property type="entry name" value="WD40_repeat_dom_sf"/>
</dbReference>
<feature type="repeat" description="WD" evidence="5">
    <location>
        <begin position="441"/>
        <end position="482"/>
    </location>
</feature>
<feature type="repeat" description="WD" evidence="5">
    <location>
        <begin position="275"/>
        <end position="315"/>
    </location>
</feature>
<dbReference type="CDD" id="cd00200">
    <property type="entry name" value="WD40"/>
    <property type="match status" value="1"/>
</dbReference>
<dbReference type="PROSITE" id="PS50082">
    <property type="entry name" value="WD_REPEATS_2"/>
    <property type="match status" value="7"/>
</dbReference>
<dbReference type="PRINTS" id="PR00320">
    <property type="entry name" value="GPROTEINBRPT"/>
</dbReference>
<name>A0ABY0H8I2_9PEZI</name>
<dbReference type="InterPro" id="IPR020472">
    <property type="entry name" value="WD40_PAC1"/>
</dbReference>
<evidence type="ECO:0000256" key="6">
    <source>
        <dbReference type="SAM" id="MobiDB-lite"/>
    </source>
</evidence>
<feature type="repeat" description="WD" evidence="5">
    <location>
        <begin position="483"/>
        <end position="516"/>
    </location>
</feature>
<evidence type="ECO:0000256" key="4">
    <source>
        <dbReference type="ARBA" id="ARBA00023242"/>
    </source>
</evidence>
<evidence type="ECO:0000256" key="2">
    <source>
        <dbReference type="ARBA" id="ARBA00022574"/>
    </source>
</evidence>
<dbReference type="InterPro" id="IPR001680">
    <property type="entry name" value="WD40_rpt"/>
</dbReference>
<evidence type="ECO:0000313" key="8">
    <source>
        <dbReference type="Proteomes" id="UP000294003"/>
    </source>
</evidence>
<dbReference type="Proteomes" id="UP000294003">
    <property type="component" value="Unassembled WGS sequence"/>
</dbReference>
<evidence type="ECO:0000256" key="3">
    <source>
        <dbReference type="ARBA" id="ARBA00022737"/>
    </source>
</evidence>
<dbReference type="Gene3D" id="2.130.10.10">
    <property type="entry name" value="YVTN repeat-like/Quinoprotein amine dehydrogenase"/>
    <property type="match status" value="1"/>
</dbReference>
<keyword evidence="4" id="KW-0539">Nucleus</keyword>
<protein>
    <recommendedName>
        <fullName evidence="9">NLE domain-containing protein</fullName>
    </recommendedName>
</protein>
<dbReference type="Pfam" id="PF00400">
    <property type="entry name" value="WD40"/>
    <property type="match status" value="7"/>
</dbReference>
<dbReference type="PANTHER" id="PTHR19848">
    <property type="entry name" value="WD40 REPEAT PROTEIN"/>
    <property type="match status" value="1"/>
</dbReference>
<organism evidence="7 8">
    <name type="scientific">Monosporascus cannonballus</name>
    <dbReference type="NCBI Taxonomy" id="155416"/>
    <lineage>
        <taxon>Eukaryota</taxon>
        <taxon>Fungi</taxon>
        <taxon>Dikarya</taxon>
        <taxon>Ascomycota</taxon>
        <taxon>Pezizomycotina</taxon>
        <taxon>Sordariomycetes</taxon>
        <taxon>Xylariomycetidae</taxon>
        <taxon>Xylariales</taxon>
        <taxon>Xylariales incertae sedis</taxon>
        <taxon>Monosporascus</taxon>
    </lineage>
</organism>
<keyword evidence="8" id="KW-1185">Reference proteome</keyword>
<comment type="subcellular location">
    <subcellularLocation>
        <location evidence="1">Nucleus</location>
        <location evidence="1">Nucleolus</location>
    </subcellularLocation>
</comment>
<evidence type="ECO:0000256" key="5">
    <source>
        <dbReference type="PROSITE-ProRule" id="PRU00221"/>
    </source>
</evidence>
<accession>A0ABY0H8I2</accession>
<gene>
    <name evidence="7" type="ORF">DL762_004160</name>
</gene>
<dbReference type="PROSITE" id="PS00678">
    <property type="entry name" value="WD_REPEATS_1"/>
    <property type="match status" value="3"/>
</dbReference>
<dbReference type="PRINTS" id="PR00319">
    <property type="entry name" value="GPROTEINB"/>
</dbReference>
<dbReference type="InterPro" id="IPR015943">
    <property type="entry name" value="WD40/YVTN_repeat-like_dom_sf"/>
</dbReference>
<keyword evidence="3" id="KW-0677">Repeat</keyword>
<evidence type="ECO:0000256" key="1">
    <source>
        <dbReference type="ARBA" id="ARBA00004604"/>
    </source>
</evidence>
<keyword evidence="2 5" id="KW-0853">WD repeat</keyword>
<evidence type="ECO:0008006" key="9">
    <source>
        <dbReference type="Google" id="ProtNLM"/>
    </source>
</evidence>
<feature type="compositionally biased region" description="Polar residues" evidence="6">
    <location>
        <begin position="24"/>
        <end position="33"/>
    </location>
</feature>
<proteinExistence type="predicted"/>
<reference evidence="7 8" key="1">
    <citation type="submission" date="2018-06" db="EMBL/GenBank/DDBJ databases">
        <title>Complete Genomes of Monosporascus.</title>
        <authorList>
            <person name="Robinson A.J."/>
            <person name="Natvig D.O."/>
        </authorList>
    </citation>
    <scope>NUCLEOTIDE SEQUENCE [LARGE SCALE GENOMIC DNA]</scope>
    <source>
        <strain evidence="7 8">CBS 609.92</strain>
    </source>
</reference>
<dbReference type="SMART" id="SM00320">
    <property type="entry name" value="WD40"/>
    <property type="match status" value="8"/>
</dbReference>
<dbReference type="InterPro" id="IPR001632">
    <property type="entry name" value="WD40_G-protein_beta-like"/>
</dbReference>
<sequence>MATVLPPPSKRQKKEVAERARVQQDVTPASTESGSIRARFVNKDGEQMMDLVEVSVADATEKNISLMLNTLLGRDREEFVPYRFRIQVPGSDAVITGFPSDFLELLRNNGIADPFESTLTVTAEEQAIFKVQAVSRMAHRIPGHGQPILCTQFSPASDNLATGSGDNTARIWDIATGTPKWTLKGHTGWVLGVSWSPDGDWLATCSMDRTVRIWDPVTGKPAGKEFKGHSQPVLMLAWQPYHLWQSGEGARLASCSKDATVRIWVRATGRTEHVLSGHAGSVTCVRWGGTNQIYTASHDKTVRVWDAEKGTLVHNLKLHAHWINSLALSTDFALRTGLFDHTNSAPPSFEAKRQKARERFEKAAMVKGRVVERLVSASDDFTMYLWDPINAGTKPVARLQGHQRQVNSVRFSPDATLIASAGWDNHAKLWSAQDGKFLGTLRGHVAPVYTCEFSADSRLLVTGSKDTTLKVWNVNNFKLARDLPGHEDEVYAVDWSPDGRTVASGGKDKAVRTWRN</sequence>
<feature type="region of interest" description="Disordered" evidence="6">
    <location>
        <begin position="1"/>
        <end position="33"/>
    </location>
</feature>
<feature type="repeat" description="WD" evidence="5">
    <location>
        <begin position="141"/>
        <end position="182"/>
    </location>
</feature>
<dbReference type="InterPro" id="IPR019775">
    <property type="entry name" value="WD40_repeat_CS"/>
</dbReference>
<feature type="repeat" description="WD" evidence="5">
    <location>
        <begin position="226"/>
        <end position="264"/>
    </location>
</feature>
<evidence type="ECO:0000313" key="7">
    <source>
        <dbReference type="EMBL" id="RYO87616.1"/>
    </source>
</evidence>
<feature type="repeat" description="WD" evidence="5">
    <location>
        <begin position="399"/>
        <end position="440"/>
    </location>
</feature>
<dbReference type="SUPFAM" id="SSF50978">
    <property type="entry name" value="WD40 repeat-like"/>
    <property type="match status" value="1"/>
</dbReference>
<dbReference type="EMBL" id="QJNS01000098">
    <property type="protein sequence ID" value="RYO87616.1"/>
    <property type="molecule type" value="Genomic_DNA"/>
</dbReference>
<feature type="repeat" description="WD" evidence="5">
    <location>
        <begin position="183"/>
        <end position="215"/>
    </location>
</feature>
<dbReference type="PANTHER" id="PTHR19848:SF0">
    <property type="entry name" value="NOTCHLESS PROTEIN HOMOLOG 1"/>
    <property type="match status" value="1"/>
</dbReference>
<dbReference type="PROSITE" id="PS50294">
    <property type="entry name" value="WD_REPEATS_REGION"/>
    <property type="match status" value="6"/>
</dbReference>